<proteinExistence type="inferred from homology"/>
<dbReference type="AlphaFoldDB" id="A0A9P4VTV8"/>
<evidence type="ECO:0000313" key="10">
    <source>
        <dbReference type="Proteomes" id="UP000799429"/>
    </source>
</evidence>
<name>A0A9P4VTV8_9PEZI</name>
<dbReference type="CDD" id="cd13901">
    <property type="entry name" value="CuRO_3_MaLCC_like"/>
    <property type="match status" value="1"/>
</dbReference>
<comment type="caution">
    <text evidence="9">The sequence shown here is derived from an EMBL/GenBank/DDBJ whole genome shotgun (WGS) entry which is preliminary data.</text>
</comment>
<keyword evidence="5" id="KW-0732">Signal</keyword>
<evidence type="ECO:0000259" key="6">
    <source>
        <dbReference type="Pfam" id="PF00394"/>
    </source>
</evidence>
<dbReference type="Proteomes" id="UP000799429">
    <property type="component" value="Unassembled WGS sequence"/>
</dbReference>
<keyword evidence="2" id="KW-0479">Metal-binding</keyword>
<feature type="domain" description="Plastocyanin-like" evidence="7">
    <location>
        <begin position="424"/>
        <end position="526"/>
    </location>
</feature>
<dbReference type="FunFam" id="2.60.40.420:FF:000021">
    <property type="entry name" value="Extracellular dihydrogeodin oxidase/laccase"/>
    <property type="match status" value="1"/>
</dbReference>
<keyword evidence="10" id="KW-1185">Reference proteome</keyword>
<dbReference type="Pfam" id="PF07732">
    <property type="entry name" value="Cu-oxidase_3"/>
    <property type="match status" value="1"/>
</dbReference>
<evidence type="ECO:0000313" key="9">
    <source>
        <dbReference type="EMBL" id="KAF2839969.1"/>
    </source>
</evidence>
<accession>A0A9P4VTV8</accession>
<dbReference type="GO" id="GO:0005507">
    <property type="term" value="F:copper ion binding"/>
    <property type="evidence" value="ECO:0007669"/>
    <property type="project" value="InterPro"/>
</dbReference>
<evidence type="ECO:0000256" key="2">
    <source>
        <dbReference type="ARBA" id="ARBA00022723"/>
    </source>
</evidence>
<dbReference type="PANTHER" id="PTHR11709:SF502">
    <property type="entry name" value="MULTICOPPER OXIDASE"/>
    <property type="match status" value="1"/>
</dbReference>
<evidence type="ECO:0000256" key="1">
    <source>
        <dbReference type="ARBA" id="ARBA00010609"/>
    </source>
</evidence>
<reference evidence="9" key="1">
    <citation type="journal article" date="2020" name="Stud. Mycol.">
        <title>101 Dothideomycetes genomes: a test case for predicting lifestyles and emergence of pathogens.</title>
        <authorList>
            <person name="Haridas S."/>
            <person name="Albert R."/>
            <person name="Binder M."/>
            <person name="Bloem J."/>
            <person name="Labutti K."/>
            <person name="Salamov A."/>
            <person name="Andreopoulos B."/>
            <person name="Baker S."/>
            <person name="Barry K."/>
            <person name="Bills G."/>
            <person name="Bluhm B."/>
            <person name="Cannon C."/>
            <person name="Castanera R."/>
            <person name="Culley D."/>
            <person name="Daum C."/>
            <person name="Ezra D."/>
            <person name="Gonzalez J."/>
            <person name="Henrissat B."/>
            <person name="Kuo A."/>
            <person name="Liang C."/>
            <person name="Lipzen A."/>
            <person name="Lutzoni F."/>
            <person name="Magnuson J."/>
            <person name="Mondo S."/>
            <person name="Nolan M."/>
            <person name="Ohm R."/>
            <person name="Pangilinan J."/>
            <person name="Park H.-J."/>
            <person name="Ramirez L."/>
            <person name="Alfaro M."/>
            <person name="Sun H."/>
            <person name="Tritt A."/>
            <person name="Yoshinaga Y."/>
            <person name="Zwiers L.-H."/>
            <person name="Turgeon B."/>
            <person name="Goodwin S."/>
            <person name="Spatafora J."/>
            <person name="Crous P."/>
            <person name="Grigoriev I."/>
        </authorList>
    </citation>
    <scope>NUCLEOTIDE SEQUENCE</scope>
    <source>
        <strain evidence="9">CBS 101060</strain>
    </source>
</reference>
<keyword evidence="3" id="KW-0560">Oxidoreductase</keyword>
<dbReference type="CDD" id="cd13880">
    <property type="entry name" value="CuRO_2_MaLCC_like"/>
    <property type="match status" value="1"/>
</dbReference>
<dbReference type="SUPFAM" id="SSF49503">
    <property type="entry name" value="Cupredoxins"/>
    <property type="match status" value="3"/>
</dbReference>
<dbReference type="EMBL" id="MU006094">
    <property type="protein sequence ID" value="KAF2839969.1"/>
    <property type="molecule type" value="Genomic_DNA"/>
</dbReference>
<dbReference type="InterPro" id="IPR011706">
    <property type="entry name" value="Cu-oxidase_C"/>
</dbReference>
<dbReference type="FunFam" id="2.60.40.420:FF:000045">
    <property type="entry name" value="Laccase 2"/>
    <property type="match status" value="1"/>
</dbReference>
<dbReference type="InterPro" id="IPR008972">
    <property type="entry name" value="Cupredoxin"/>
</dbReference>
<evidence type="ECO:0000256" key="5">
    <source>
        <dbReference type="SAM" id="SignalP"/>
    </source>
</evidence>
<feature type="domain" description="Plastocyanin-like" evidence="8">
    <location>
        <begin position="69"/>
        <end position="179"/>
    </location>
</feature>
<feature type="signal peptide" evidence="5">
    <location>
        <begin position="1"/>
        <end position="15"/>
    </location>
</feature>
<evidence type="ECO:0000256" key="4">
    <source>
        <dbReference type="ARBA" id="ARBA00023008"/>
    </source>
</evidence>
<evidence type="ECO:0000259" key="8">
    <source>
        <dbReference type="Pfam" id="PF07732"/>
    </source>
</evidence>
<evidence type="ECO:0000256" key="3">
    <source>
        <dbReference type="ARBA" id="ARBA00023002"/>
    </source>
</evidence>
<comment type="similarity">
    <text evidence="1">Belongs to the multicopper oxidase family.</text>
</comment>
<organism evidence="9 10">
    <name type="scientific">Patellaria atrata CBS 101060</name>
    <dbReference type="NCBI Taxonomy" id="1346257"/>
    <lineage>
        <taxon>Eukaryota</taxon>
        <taxon>Fungi</taxon>
        <taxon>Dikarya</taxon>
        <taxon>Ascomycota</taxon>
        <taxon>Pezizomycotina</taxon>
        <taxon>Dothideomycetes</taxon>
        <taxon>Dothideomycetes incertae sedis</taxon>
        <taxon>Patellariales</taxon>
        <taxon>Patellariaceae</taxon>
        <taxon>Patellaria</taxon>
    </lineage>
</organism>
<dbReference type="PANTHER" id="PTHR11709">
    <property type="entry name" value="MULTI-COPPER OXIDASE"/>
    <property type="match status" value="1"/>
</dbReference>
<dbReference type="Pfam" id="PF07731">
    <property type="entry name" value="Cu-oxidase_2"/>
    <property type="match status" value="1"/>
</dbReference>
<evidence type="ECO:0000259" key="7">
    <source>
        <dbReference type="Pfam" id="PF07731"/>
    </source>
</evidence>
<keyword evidence="4" id="KW-0186">Copper</keyword>
<dbReference type="InterPro" id="IPR045087">
    <property type="entry name" value="Cu-oxidase_fam"/>
</dbReference>
<protein>
    <submittedName>
        <fullName evidence="9">Multicopper oxidase</fullName>
    </submittedName>
</protein>
<gene>
    <name evidence="9" type="ORF">M501DRAFT_1024036</name>
</gene>
<feature type="chain" id="PRO_5040151036" evidence="5">
    <location>
        <begin position="16"/>
        <end position="559"/>
    </location>
</feature>
<dbReference type="OrthoDB" id="2121828at2759"/>
<dbReference type="InterPro" id="IPR001117">
    <property type="entry name" value="Cu-oxidase_2nd"/>
</dbReference>
<feature type="domain" description="Plastocyanin-like" evidence="6">
    <location>
        <begin position="199"/>
        <end position="323"/>
    </location>
</feature>
<dbReference type="Gene3D" id="2.60.40.420">
    <property type="entry name" value="Cupredoxins - blue copper proteins"/>
    <property type="match status" value="3"/>
</dbReference>
<dbReference type="GO" id="GO:0016491">
    <property type="term" value="F:oxidoreductase activity"/>
    <property type="evidence" value="ECO:0007669"/>
    <property type="project" value="UniProtKB-KW"/>
</dbReference>
<dbReference type="InterPro" id="IPR011707">
    <property type="entry name" value="Cu-oxidase-like_N"/>
</dbReference>
<dbReference type="Pfam" id="PF00394">
    <property type="entry name" value="Cu-oxidase"/>
    <property type="match status" value="1"/>
</dbReference>
<sequence>MIFLLLLLLASSVIAFPSSTLSKRTPCQGNTNATREKWCDHDITTNYYETTPEGALKEYWLRLEDMILEPDGRPRHVQVFNGSLPGPTIEANWGDTVRVHLTNACTNRTGTSIHFHGIQQKNTFQSDGVVSLTQCPVAPGDTITYEWKATQYGTSWYHSHYSLQAWDGAFGPILIHGPASENYDIDLGHVFINDSFNAAPPQENGLINGNNTYQFPNGTVVGKRAEIVFEPGKTHLLRLVNSAIEAQFNFTIEGHEMTVIAADFVPIEPYTTRSLSITMGQRYDILVKADQPVANYWIRAIPQSCVAFTDQSKDNIRAILKYSSDNATEPGPLGPLPSPACLDEAISNLKPIVKVSVDPPNFDNEPIHQVGFNASQINGIGRWNLGETYMITNWSYPSIQHAYEGNYSFVNESTEAAFLLPRADKWVYYFVRGLITSHPIHLHGHDFAILDSGVEYDENTVRTNVLNNLDNPPRRDVATLPAGTPSQNGYLVIGFKTDNPGIWLMHCHIGYHTFESFGVQFIERPDEIESLGLIDPETMNPTCDNWKAFNLTQGADSGF</sequence>